<evidence type="ECO:0000256" key="4">
    <source>
        <dbReference type="ARBA" id="ARBA00011439"/>
    </source>
</evidence>
<keyword evidence="10" id="KW-0282">Flagellum</keyword>
<dbReference type="GO" id="GO:0009427">
    <property type="term" value="C:bacterial-type flagellum basal body, distal rod, L ring"/>
    <property type="evidence" value="ECO:0007669"/>
    <property type="project" value="InterPro"/>
</dbReference>
<evidence type="ECO:0000256" key="6">
    <source>
        <dbReference type="ARBA" id="ARBA00023136"/>
    </source>
</evidence>
<keyword evidence="11" id="KW-1185">Reference proteome</keyword>
<dbReference type="EMBL" id="FLQX01000094">
    <property type="protein sequence ID" value="SBT05049.1"/>
    <property type="molecule type" value="Genomic_DNA"/>
</dbReference>
<comment type="similarity">
    <text evidence="3 9">Belongs to the FlgH family.</text>
</comment>
<evidence type="ECO:0000256" key="1">
    <source>
        <dbReference type="ARBA" id="ARBA00002591"/>
    </source>
</evidence>
<keyword evidence="10" id="KW-0966">Cell projection</keyword>
<proteinExistence type="inferred from homology"/>
<dbReference type="HAMAP" id="MF_00415">
    <property type="entry name" value="FlgH"/>
    <property type="match status" value="1"/>
</dbReference>
<accession>A0A1A8XIN5</accession>
<comment type="function">
    <text evidence="1 9">Assembles around the rod to form the L-ring and probably protects the motor/basal body from shearing forces during rotation.</text>
</comment>
<dbReference type="InterPro" id="IPR000527">
    <property type="entry name" value="Flag_Lring"/>
</dbReference>
<sequence>MSHGSIVNKWLPVMPALLFVLGCTTVPPTNVHQPMTARPMHRPEALAASLAATGTIYQAGASRTLYEDRRARYVGDTITVTITENTSAATKSNANVSKTGSLNASLGPNLNLPGKTLTELKGSSSNVAAGKGDAAANNVFTGTITVTVIEVLPNGNLLVSGEKQVAIGHGQEYIRLSGVVNPYFINAANTVASSQIADARIEYKESGAISEAQIMGWLARFFLSVLPF</sequence>
<organism evidence="10 11">
    <name type="scientific">Candidatus Accumulibacter aalborgensis</name>
    <dbReference type="NCBI Taxonomy" id="1860102"/>
    <lineage>
        <taxon>Bacteria</taxon>
        <taxon>Pseudomonadati</taxon>
        <taxon>Pseudomonadota</taxon>
        <taxon>Betaproteobacteria</taxon>
        <taxon>Candidatus Accumulibacter</taxon>
    </lineage>
</organism>
<comment type="subcellular location">
    <subcellularLocation>
        <location evidence="9">Cell outer membrane</location>
    </subcellularLocation>
    <subcellularLocation>
        <location evidence="9">Bacterial flagellum basal body</location>
    </subcellularLocation>
    <subcellularLocation>
        <location evidence="2">Membrane</location>
    </subcellularLocation>
</comment>
<dbReference type="PANTHER" id="PTHR34933">
    <property type="entry name" value="FLAGELLAR L-RING PROTEIN"/>
    <property type="match status" value="1"/>
</dbReference>
<dbReference type="GO" id="GO:0003774">
    <property type="term" value="F:cytoskeletal motor activity"/>
    <property type="evidence" value="ECO:0007669"/>
    <property type="project" value="InterPro"/>
</dbReference>
<dbReference type="Pfam" id="PF02107">
    <property type="entry name" value="FlgH"/>
    <property type="match status" value="1"/>
</dbReference>
<dbReference type="AlphaFoldDB" id="A0A1A8XIN5"/>
<evidence type="ECO:0000256" key="7">
    <source>
        <dbReference type="ARBA" id="ARBA00023143"/>
    </source>
</evidence>
<gene>
    <name evidence="9 10" type="primary">flgH</name>
    <name evidence="10" type="ORF">ACCAA_20117</name>
</gene>
<protein>
    <recommendedName>
        <fullName evidence="9">Flagellar L-ring protein</fullName>
    </recommendedName>
    <alternativeName>
        <fullName evidence="9">Basal body L-ring protein</fullName>
    </alternativeName>
</protein>
<evidence type="ECO:0000256" key="8">
    <source>
        <dbReference type="ARBA" id="ARBA00023237"/>
    </source>
</evidence>
<evidence type="ECO:0000256" key="3">
    <source>
        <dbReference type="ARBA" id="ARBA00006929"/>
    </source>
</evidence>
<dbReference type="PANTHER" id="PTHR34933:SF3">
    <property type="entry name" value="FLAGELLAR L-RING PROTEIN"/>
    <property type="match status" value="1"/>
</dbReference>
<evidence type="ECO:0000256" key="5">
    <source>
        <dbReference type="ARBA" id="ARBA00022729"/>
    </source>
</evidence>
<dbReference type="GO" id="GO:0009279">
    <property type="term" value="C:cell outer membrane"/>
    <property type="evidence" value="ECO:0007669"/>
    <property type="project" value="UniProtKB-SubCell"/>
</dbReference>
<dbReference type="STRING" id="1860102.ACCAA_20117"/>
<evidence type="ECO:0000313" key="10">
    <source>
        <dbReference type="EMBL" id="SBT05049.1"/>
    </source>
</evidence>
<keyword evidence="8 9" id="KW-0998">Cell outer membrane</keyword>
<dbReference type="GO" id="GO:0071973">
    <property type="term" value="P:bacterial-type flagellum-dependent cell motility"/>
    <property type="evidence" value="ECO:0007669"/>
    <property type="project" value="InterPro"/>
</dbReference>
<evidence type="ECO:0000256" key="9">
    <source>
        <dbReference type="HAMAP-Rule" id="MF_00415"/>
    </source>
</evidence>
<dbReference type="PRINTS" id="PR01008">
    <property type="entry name" value="FLGLRINGFLGH"/>
</dbReference>
<keyword evidence="7 9" id="KW-0975">Bacterial flagellum</keyword>
<evidence type="ECO:0000313" key="11">
    <source>
        <dbReference type="Proteomes" id="UP000199169"/>
    </source>
</evidence>
<keyword evidence="6 9" id="KW-0472">Membrane</keyword>
<reference evidence="11" key="1">
    <citation type="submission" date="2016-06" db="EMBL/GenBank/DDBJ databases">
        <authorList>
            <person name="McIlroy S.J."/>
            <person name="Karst S.M."/>
            <person name="Albertsen M."/>
        </authorList>
    </citation>
    <scope>NUCLEOTIDE SEQUENCE [LARGE SCALE GENOMIC DNA]</scope>
</reference>
<name>A0A1A8XIN5_9PROT</name>
<keyword evidence="5" id="KW-0732">Signal</keyword>
<evidence type="ECO:0000256" key="2">
    <source>
        <dbReference type="ARBA" id="ARBA00004370"/>
    </source>
</evidence>
<comment type="subunit">
    <text evidence="4 9">The basal body constitutes a major portion of the flagellar organelle and consists of four rings (L,P,S, and M) mounted on a central rod.</text>
</comment>
<dbReference type="Proteomes" id="UP000199169">
    <property type="component" value="Unassembled WGS sequence"/>
</dbReference>
<keyword evidence="10" id="KW-0969">Cilium</keyword>